<keyword evidence="4" id="KW-1185">Reference proteome</keyword>
<dbReference type="InterPro" id="IPR002182">
    <property type="entry name" value="NB-ARC"/>
</dbReference>
<evidence type="ECO:0000313" key="3">
    <source>
        <dbReference type="EMBL" id="MCI49682.1"/>
    </source>
</evidence>
<dbReference type="PANTHER" id="PTHR33463:SF199">
    <property type="entry name" value="DISEASE RESISTANCE PROTEIN (CC-NBS-LRR CLASS) FAMILY PROTEIN"/>
    <property type="match status" value="1"/>
</dbReference>
<dbReference type="PANTHER" id="PTHR33463">
    <property type="entry name" value="NB-ARC DOMAIN-CONTAINING PROTEIN-RELATED"/>
    <property type="match status" value="1"/>
</dbReference>
<sequence length="101" mass="11132">VVVVANVTKSPDVGTIRAEIADGLGLKFDELTEVGRASRLRQRIRQEMKILVILDDIWGKLSLTEVGVPFGDDHEGCKVLVTSRDLNVLTTDLGAKKVYRL</sequence>
<comment type="caution">
    <text evidence="3">The sequence shown here is derived from an EMBL/GenBank/DDBJ whole genome shotgun (WGS) entry which is preliminary data.</text>
</comment>
<feature type="non-terminal residue" evidence="3">
    <location>
        <position position="1"/>
    </location>
</feature>
<evidence type="ECO:0000256" key="1">
    <source>
        <dbReference type="ARBA" id="ARBA00022821"/>
    </source>
</evidence>
<dbReference type="GO" id="GO:0043531">
    <property type="term" value="F:ADP binding"/>
    <property type="evidence" value="ECO:0007669"/>
    <property type="project" value="InterPro"/>
</dbReference>
<organism evidence="3 4">
    <name type="scientific">Trifolium medium</name>
    <dbReference type="NCBI Taxonomy" id="97028"/>
    <lineage>
        <taxon>Eukaryota</taxon>
        <taxon>Viridiplantae</taxon>
        <taxon>Streptophyta</taxon>
        <taxon>Embryophyta</taxon>
        <taxon>Tracheophyta</taxon>
        <taxon>Spermatophyta</taxon>
        <taxon>Magnoliopsida</taxon>
        <taxon>eudicotyledons</taxon>
        <taxon>Gunneridae</taxon>
        <taxon>Pentapetalae</taxon>
        <taxon>rosids</taxon>
        <taxon>fabids</taxon>
        <taxon>Fabales</taxon>
        <taxon>Fabaceae</taxon>
        <taxon>Papilionoideae</taxon>
        <taxon>50 kb inversion clade</taxon>
        <taxon>NPAAA clade</taxon>
        <taxon>Hologalegina</taxon>
        <taxon>IRL clade</taxon>
        <taxon>Trifolieae</taxon>
        <taxon>Trifolium</taxon>
    </lineage>
</organism>
<evidence type="ECO:0000313" key="4">
    <source>
        <dbReference type="Proteomes" id="UP000265520"/>
    </source>
</evidence>
<feature type="non-terminal residue" evidence="3">
    <location>
        <position position="101"/>
    </location>
</feature>
<reference evidence="3 4" key="1">
    <citation type="journal article" date="2018" name="Front. Plant Sci.">
        <title>Red Clover (Trifolium pratense) and Zigzag Clover (T. medium) - A Picture of Genomic Similarities and Differences.</title>
        <authorList>
            <person name="Dluhosova J."/>
            <person name="Istvanek J."/>
            <person name="Nedelnik J."/>
            <person name="Repkova J."/>
        </authorList>
    </citation>
    <scope>NUCLEOTIDE SEQUENCE [LARGE SCALE GENOMIC DNA]</scope>
    <source>
        <strain evidence="4">cv. 10/8</strain>
        <tissue evidence="3">Leaf</tissue>
    </source>
</reference>
<dbReference type="InterPro" id="IPR050905">
    <property type="entry name" value="Plant_NBS-LRR"/>
</dbReference>
<evidence type="ECO:0000259" key="2">
    <source>
        <dbReference type="Pfam" id="PF00931"/>
    </source>
</evidence>
<dbReference type="AlphaFoldDB" id="A0A392SMP9"/>
<dbReference type="Gene3D" id="3.40.50.300">
    <property type="entry name" value="P-loop containing nucleotide triphosphate hydrolases"/>
    <property type="match status" value="1"/>
</dbReference>
<dbReference type="Proteomes" id="UP000265520">
    <property type="component" value="Unassembled WGS sequence"/>
</dbReference>
<keyword evidence="1" id="KW-0611">Plant defense</keyword>
<name>A0A392SMP9_9FABA</name>
<dbReference type="InterPro" id="IPR027417">
    <property type="entry name" value="P-loop_NTPase"/>
</dbReference>
<protein>
    <submittedName>
        <fullName evidence="3">Disease resistance protein</fullName>
    </submittedName>
</protein>
<accession>A0A392SMP9</accession>
<proteinExistence type="predicted"/>
<dbReference type="Pfam" id="PF00931">
    <property type="entry name" value="NB-ARC"/>
    <property type="match status" value="1"/>
</dbReference>
<dbReference type="EMBL" id="LXQA010404873">
    <property type="protein sequence ID" value="MCI49682.1"/>
    <property type="molecule type" value="Genomic_DNA"/>
</dbReference>
<dbReference type="SUPFAM" id="SSF52540">
    <property type="entry name" value="P-loop containing nucleoside triphosphate hydrolases"/>
    <property type="match status" value="1"/>
</dbReference>
<feature type="domain" description="NB-ARC" evidence="2">
    <location>
        <begin position="5"/>
        <end position="89"/>
    </location>
</feature>